<dbReference type="AlphaFoldDB" id="A0A4Y7TP10"/>
<accession>A0A4Y7TP10</accession>
<gene>
    <name evidence="2" type="ORF">FA13DRAFT_1788313</name>
</gene>
<feature type="compositionally biased region" description="Polar residues" evidence="1">
    <location>
        <begin position="1"/>
        <end position="40"/>
    </location>
</feature>
<dbReference type="Proteomes" id="UP000298030">
    <property type="component" value="Unassembled WGS sequence"/>
</dbReference>
<name>A0A4Y7TP10_COPMI</name>
<proteinExistence type="predicted"/>
<protein>
    <submittedName>
        <fullName evidence="2">Uncharacterized protein</fullName>
    </submittedName>
</protein>
<dbReference type="OrthoDB" id="2669285at2759"/>
<dbReference type="EMBL" id="QPFP01000007">
    <property type="protein sequence ID" value="TEB35701.1"/>
    <property type="molecule type" value="Genomic_DNA"/>
</dbReference>
<organism evidence="2 3">
    <name type="scientific">Coprinellus micaceus</name>
    <name type="common">Glistening ink-cap mushroom</name>
    <name type="synonym">Coprinus micaceus</name>
    <dbReference type="NCBI Taxonomy" id="71717"/>
    <lineage>
        <taxon>Eukaryota</taxon>
        <taxon>Fungi</taxon>
        <taxon>Dikarya</taxon>
        <taxon>Basidiomycota</taxon>
        <taxon>Agaricomycotina</taxon>
        <taxon>Agaricomycetes</taxon>
        <taxon>Agaricomycetidae</taxon>
        <taxon>Agaricales</taxon>
        <taxon>Agaricineae</taxon>
        <taxon>Psathyrellaceae</taxon>
        <taxon>Coprinellus</taxon>
    </lineage>
</organism>
<evidence type="ECO:0000313" key="3">
    <source>
        <dbReference type="Proteomes" id="UP000298030"/>
    </source>
</evidence>
<reference evidence="2 3" key="1">
    <citation type="journal article" date="2019" name="Nat. Ecol. Evol.">
        <title>Megaphylogeny resolves global patterns of mushroom evolution.</title>
        <authorList>
            <person name="Varga T."/>
            <person name="Krizsan K."/>
            <person name="Foldi C."/>
            <person name="Dima B."/>
            <person name="Sanchez-Garcia M."/>
            <person name="Sanchez-Ramirez S."/>
            <person name="Szollosi G.J."/>
            <person name="Szarkandi J.G."/>
            <person name="Papp V."/>
            <person name="Albert L."/>
            <person name="Andreopoulos W."/>
            <person name="Angelini C."/>
            <person name="Antonin V."/>
            <person name="Barry K.W."/>
            <person name="Bougher N.L."/>
            <person name="Buchanan P."/>
            <person name="Buyck B."/>
            <person name="Bense V."/>
            <person name="Catcheside P."/>
            <person name="Chovatia M."/>
            <person name="Cooper J."/>
            <person name="Damon W."/>
            <person name="Desjardin D."/>
            <person name="Finy P."/>
            <person name="Geml J."/>
            <person name="Haridas S."/>
            <person name="Hughes K."/>
            <person name="Justo A."/>
            <person name="Karasinski D."/>
            <person name="Kautmanova I."/>
            <person name="Kiss B."/>
            <person name="Kocsube S."/>
            <person name="Kotiranta H."/>
            <person name="LaButti K.M."/>
            <person name="Lechner B.E."/>
            <person name="Liimatainen K."/>
            <person name="Lipzen A."/>
            <person name="Lukacs Z."/>
            <person name="Mihaltcheva S."/>
            <person name="Morgado L.N."/>
            <person name="Niskanen T."/>
            <person name="Noordeloos M.E."/>
            <person name="Ohm R.A."/>
            <person name="Ortiz-Santana B."/>
            <person name="Ovrebo C."/>
            <person name="Racz N."/>
            <person name="Riley R."/>
            <person name="Savchenko A."/>
            <person name="Shiryaev A."/>
            <person name="Soop K."/>
            <person name="Spirin V."/>
            <person name="Szebenyi C."/>
            <person name="Tomsovsky M."/>
            <person name="Tulloss R.E."/>
            <person name="Uehling J."/>
            <person name="Grigoriev I.V."/>
            <person name="Vagvolgyi C."/>
            <person name="Papp T."/>
            <person name="Martin F.M."/>
            <person name="Miettinen O."/>
            <person name="Hibbett D.S."/>
            <person name="Nagy L.G."/>
        </authorList>
    </citation>
    <scope>NUCLEOTIDE SEQUENCE [LARGE SCALE GENOMIC DNA]</scope>
    <source>
        <strain evidence="2 3">FP101781</strain>
    </source>
</reference>
<comment type="caution">
    <text evidence="2">The sequence shown here is derived from an EMBL/GenBank/DDBJ whole genome shotgun (WGS) entry which is preliminary data.</text>
</comment>
<feature type="region of interest" description="Disordered" evidence="1">
    <location>
        <begin position="1"/>
        <end position="43"/>
    </location>
</feature>
<evidence type="ECO:0000256" key="1">
    <source>
        <dbReference type="SAM" id="MobiDB-lite"/>
    </source>
</evidence>
<keyword evidence="3" id="KW-1185">Reference proteome</keyword>
<evidence type="ECO:0000313" key="2">
    <source>
        <dbReference type="EMBL" id="TEB35701.1"/>
    </source>
</evidence>
<sequence>MSVHNGDSTIGSSTPPRGTASPNVNDSPTSTLSQSTSRINNIRLDASTPYRSVFSSGTAAYGRQTVVRADPALLTCFDPADKELYDLWAPRR</sequence>